<feature type="compositionally biased region" description="Basic residues" evidence="1">
    <location>
        <begin position="22"/>
        <end position="32"/>
    </location>
</feature>
<sequence length="67" mass="7790">MRKSHQADFAVRTVMELRKAPLRRTSRVRPQKQIRDNGERKRILDLSSERKAQDAEPVNIPTIPAII</sequence>
<dbReference type="EMBL" id="JASDAP010000013">
    <property type="protein sequence ID" value="KAK1893368.1"/>
    <property type="molecule type" value="Genomic_DNA"/>
</dbReference>
<dbReference type="AlphaFoldDB" id="A0AAD9C244"/>
<keyword evidence="3" id="KW-1185">Reference proteome</keyword>
<feature type="region of interest" description="Disordered" evidence="1">
    <location>
        <begin position="22"/>
        <end position="67"/>
    </location>
</feature>
<proteinExistence type="predicted"/>
<feature type="non-terminal residue" evidence="2">
    <location>
        <position position="67"/>
    </location>
</feature>
<reference evidence="2" key="1">
    <citation type="submission" date="2023-04" db="EMBL/GenBank/DDBJ databases">
        <title>Chromosome-level genome of Chaenocephalus aceratus.</title>
        <authorList>
            <person name="Park H."/>
        </authorList>
    </citation>
    <scope>NUCLEOTIDE SEQUENCE</scope>
    <source>
        <strain evidence="2">DE</strain>
        <tissue evidence="2">Muscle</tissue>
    </source>
</reference>
<feature type="compositionally biased region" description="Basic and acidic residues" evidence="1">
    <location>
        <begin position="33"/>
        <end position="54"/>
    </location>
</feature>
<protein>
    <submittedName>
        <fullName evidence="2">Uncharacterized protein</fullName>
    </submittedName>
</protein>
<gene>
    <name evidence="2" type="ORF">KUDE01_008437</name>
</gene>
<accession>A0AAD9C244</accession>
<dbReference type="Proteomes" id="UP001228049">
    <property type="component" value="Unassembled WGS sequence"/>
</dbReference>
<evidence type="ECO:0000313" key="3">
    <source>
        <dbReference type="Proteomes" id="UP001228049"/>
    </source>
</evidence>
<organism evidence="2 3">
    <name type="scientific">Dissostichus eleginoides</name>
    <name type="common">Patagonian toothfish</name>
    <name type="synonym">Dissostichus amissus</name>
    <dbReference type="NCBI Taxonomy" id="100907"/>
    <lineage>
        <taxon>Eukaryota</taxon>
        <taxon>Metazoa</taxon>
        <taxon>Chordata</taxon>
        <taxon>Craniata</taxon>
        <taxon>Vertebrata</taxon>
        <taxon>Euteleostomi</taxon>
        <taxon>Actinopterygii</taxon>
        <taxon>Neopterygii</taxon>
        <taxon>Teleostei</taxon>
        <taxon>Neoteleostei</taxon>
        <taxon>Acanthomorphata</taxon>
        <taxon>Eupercaria</taxon>
        <taxon>Perciformes</taxon>
        <taxon>Notothenioidei</taxon>
        <taxon>Nototheniidae</taxon>
        <taxon>Dissostichus</taxon>
    </lineage>
</organism>
<name>A0AAD9C244_DISEL</name>
<evidence type="ECO:0000256" key="1">
    <source>
        <dbReference type="SAM" id="MobiDB-lite"/>
    </source>
</evidence>
<comment type="caution">
    <text evidence="2">The sequence shown here is derived from an EMBL/GenBank/DDBJ whole genome shotgun (WGS) entry which is preliminary data.</text>
</comment>
<evidence type="ECO:0000313" key="2">
    <source>
        <dbReference type="EMBL" id="KAK1893368.1"/>
    </source>
</evidence>